<dbReference type="Proteomes" id="UP000679220">
    <property type="component" value="Unassembled WGS sequence"/>
</dbReference>
<gene>
    <name evidence="1" type="ORF">KDU71_07395</name>
</gene>
<evidence type="ECO:0000313" key="2">
    <source>
        <dbReference type="Proteomes" id="UP000679220"/>
    </source>
</evidence>
<sequence length="59" mass="6567">MSGQAQMPQPPKEFIIQAEDVGRLLEICDLQVPTGPGTKIKQILMYKIKPYEAPTAPKK</sequence>
<proteinExistence type="predicted"/>
<protein>
    <submittedName>
        <fullName evidence="1">Uncharacterized protein</fullName>
    </submittedName>
</protein>
<organism evidence="1 2">
    <name type="scientific">Carboxylicivirga sediminis</name>
    <dbReference type="NCBI Taxonomy" id="2006564"/>
    <lineage>
        <taxon>Bacteria</taxon>
        <taxon>Pseudomonadati</taxon>
        <taxon>Bacteroidota</taxon>
        <taxon>Bacteroidia</taxon>
        <taxon>Marinilabiliales</taxon>
        <taxon>Marinilabiliaceae</taxon>
        <taxon>Carboxylicivirga</taxon>
    </lineage>
</organism>
<reference evidence="1" key="1">
    <citation type="journal article" date="2018" name="Int. J. Syst. Evol. Microbiol.">
        <title>Carboxylicivirga sediminis sp. nov., isolated from coastal sediment.</title>
        <authorList>
            <person name="Wang F.Q."/>
            <person name="Ren L.H."/>
            <person name="Zou R.J."/>
            <person name="Sun Y.Z."/>
            <person name="Liu X.J."/>
            <person name="Jiang F."/>
            <person name="Liu L.J."/>
        </authorList>
    </citation>
    <scope>NUCLEOTIDE SEQUENCE</scope>
    <source>
        <strain evidence="1">JR1</strain>
    </source>
</reference>
<dbReference type="AlphaFoldDB" id="A0A941IWN9"/>
<comment type="caution">
    <text evidence="1">The sequence shown here is derived from an EMBL/GenBank/DDBJ whole genome shotgun (WGS) entry which is preliminary data.</text>
</comment>
<keyword evidence="2" id="KW-1185">Reference proteome</keyword>
<evidence type="ECO:0000313" key="1">
    <source>
        <dbReference type="EMBL" id="MBR8535380.1"/>
    </source>
</evidence>
<dbReference type="RefSeq" id="WP_212189286.1">
    <property type="nucleotide sequence ID" value="NZ_JAGTAR010000009.1"/>
</dbReference>
<accession>A0A941IWN9</accession>
<dbReference type="EMBL" id="JAGTAR010000009">
    <property type="protein sequence ID" value="MBR8535380.1"/>
    <property type="molecule type" value="Genomic_DNA"/>
</dbReference>
<reference evidence="1" key="2">
    <citation type="submission" date="2021-04" db="EMBL/GenBank/DDBJ databases">
        <authorList>
            <person name="Zhang T."/>
            <person name="Zhang Y."/>
            <person name="Lu D."/>
            <person name="Zuo D."/>
            <person name="Du Z."/>
        </authorList>
    </citation>
    <scope>NUCLEOTIDE SEQUENCE</scope>
    <source>
        <strain evidence="1">JR1</strain>
    </source>
</reference>
<name>A0A941IWN9_9BACT</name>